<dbReference type="PROSITE" id="PS01081">
    <property type="entry name" value="HTH_TETR_1"/>
    <property type="match status" value="1"/>
</dbReference>
<evidence type="ECO:0000313" key="9">
    <source>
        <dbReference type="Proteomes" id="UP000295361"/>
    </source>
</evidence>
<comment type="caution">
    <text evidence="8">The sequence shown here is derived from an EMBL/GenBank/DDBJ whole genome shotgun (WGS) entry which is preliminary data.</text>
</comment>
<accession>A0A4R6QLF3</accession>
<keyword evidence="3 5" id="KW-0238">DNA-binding</keyword>
<feature type="DNA-binding region" description="H-T-H motif" evidence="5">
    <location>
        <begin position="48"/>
        <end position="67"/>
    </location>
</feature>
<dbReference type="Gene3D" id="1.10.357.10">
    <property type="entry name" value="Tetracycline Repressor, domain 2"/>
    <property type="match status" value="1"/>
</dbReference>
<proteinExistence type="predicted"/>
<dbReference type="Pfam" id="PF09209">
    <property type="entry name" value="CecR_C"/>
    <property type="match status" value="1"/>
</dbReference>
<dbReference type="InterPro" id="IPR015292">
    <property type="entry name" value="Tscrpt_reg_YbiH_C"/>
</dbReference>
<dbReference type="AlphaFoldDB" id="A0A4R6QLF3"/>
<gene>
    <name evidence="8" type="ORF">DES47_103300</name>
</gene>
<evidence type="ECO:0000256" key="2">
    <source>
        <dbReference type="ARBA" id="ARBA00023015"/>
    </source>
</evidence>
<dbReference type="GO" id="GO:0000976">
    <property type="term" value="F:transcription cis-regulatory region binding"/>
    <property type="evidence" value="ECO:0007669"/>
    <property type="project" value="TreeGrafter"/>
</dbReference>
<dbReference type="GO" id="GO:0003700">
    <property type="term" value="F:DNA-binding transcription factor activity"/>
    <property type="evidence" value="ECO:0007669"/>
    <property type="project" value="TreeGrafter"/>
</dbReference>
<dbReference type="Proteomes" id="UP000295361">
    <property type="component" value="Unassembled WGS sequence"/>
</dbReference>
<dbReference type="InterPro" id="IPR023772">
    <property type="entry name" value="DNA-bd_HTH_TetR-type_CS"/>
</dbReference>
<evidence type="ECO:0000256" key="6">
    <source>
        <dbReference type="SAM" id="MobiDB-lite"/>
    </source>
</evidence>
<dbReference type="InterPro" id="IPR009057">
    <property type="entry name" value="Homeodomain-like_sf"/>
</dbReference>
<protein>
    <submittedName>
        <fullName evidence="8">TetR family transcriptional regulator</fullName>
    </submittedName>
</protein>
<evidence type="ECO:0000256" key="5">
    <source>
        <dbReference type="PROSITE-ProRule" id="PRU00335"/>
    </source>
</evidence>
<dbReference type="PANTHER" id="PTHR30055">
    <property type="entry name" value="HTH-TYPE TRANSCRIPTIONAL REGULATOR RUTR"/>
    <property type="match status" value="1"/>
</dbReference>
<keyword evidence="2" id="KW-0805">Transcription regulation</keyword>
<feature type="domain" description="HTH tetR-type" evidence="7">
    <location>
        <begin position="25"/>
        <end position="85"/>
    </location>
</feature>
<sequence>MPAMLADNDSKISVNPRPDGASGQETVPARLLAAAIRIFAAKGYAGASTREICQAAGANVAAIHYYFGGKQGLYQAVLAKPVQDVVSLIPCAGDDQPMPSMEEALRQFYGAFLTPLIHGGDEFADLRRVTLREMVEPTQAFADVLHRNIAPEHQGLVDMLAQHCGVAEADDALHQLAFALVAIVENYWMSLDYMRLLAPGLMASPQAYAQLVERLVGYGLALVEHERRQRQTN</sequence>
<name>A0A4R6QLF3_9BURK</name>
<dbReference type="Pfam" id="PF00440">
    <property type="entry name" value="TetR_N"/>
    <property type="match status" value="1"/>
</dbReference>
<dbReference type="SUPFAM" id="SSF48498">
    <property type="entry name" value="Tetracyclin repressor-like, C-terminal domain"/>
    <property type="match status" value="1"/>
</dbReference>
<keyword evidence="1" id="KW-0678">Repressor</keyword>
<dbReference type="PANTHER" id="PTHR30055:SF234">
    <property type="entry name" value="HTH-TYPE TRANSCRIPTIONAL REGULATOR BETI"/>
    <property type="match status" value="1"/>
</dbReference>
<dbReference type="InterPro" id="IPR036271">
    <property type="entry name" value="Tet_transcr_reg_TetR-rel_C_sf"/>
</dbReference>
<dbReference type="PROSITE" id="PS50977">
    <property type="entry name" value="HTH_TETR_2"/>
    <property type="match status" value="1"/>
</dbReference>
<reference evidence="8 9" key="1">
    <citation type="submission" date="2019-03" db="EMBL/GenBank/DDBJ databases">
        <title>Genomic Encyclopedia of Type Strains, Phase IV (KMG-IV): sequencing the most valuable type-strain genomes for metagenomic binning, comparative biology and taxonomic classification.</title>
        <authorList>
            <person name="Goeker M."/>
        </authorList>
    </citation>
    <scope>NUCLEOTIDE SEQUENCE [LARGE SCALE GENOMIC DNA]</scope>
    <source>
        <strain evidence="8 9">DSM 16998</strain>
    </source>
</reference>
<evidence type="ECO:0000259" key="7">
    <source>
        <dbReference type="PROSITE" id="PS50977"/>
    </source>
</evidence>
<keyword evidence="9" id="KW-1185">Reference proteome</keyword>
<dbReference type="EMBL" id="SNXS01000003">
    <property type="protein sequence ID" value="TDP71319.1"/>
    <property type="molecule type" value="Genomic_DNA"/>
</dbReference>
<feature type="region of interest" description="Disordered" evidence="6">
    <location>
        <begin position="1"/>
        <end position="24"/>
    </location>
</feature>
<dbReference type="SUPFAM" id="SSF46689">
    <property type="entry name" value="Homeodomain-like"/>
    <property type="match status" value="1"/>
</dbReference>
<dbReference type="InParanoid" id="A0A4R6QLF3"/>
<evidence type="ECO:0000313" key="8">
    <source>
        <dbReference type="EMBL" id="TDP71319.1"/>
    </source>
</evidence>
<evidence type="ECO:0000256" key="4">
    <source>
        <dbReference type="ARBA" id="ARBA00023163"/>
    </source>
</evidence>
<dbReference type="Gene3D" id="1.10.10.60">
    <property type="entry name" value="Homeodomain-like"/>
    <property type="match status" value="1"/>
</dbReference>
<keyword evidence="4" id="KW-0804">Transcription</keyword>
<dbReference type="FunCoup" id="A0A4R6QLF3">
    <property type="interactions" value="14"/>
</dbReference>
<evidence type="ECO:0000256" key="1">
    <source>
        <dbReference type="ARBA" id="ARBA00022491"/>
    </source>
</evidence>
<dbReference type="InterPro" id="IPR001647">
    <property type="entry name" value="HTH_TetR"/>
</dbReference>
<evidence type="ECO:0000256" key="3">
    <source>
        <dbReference type="ARBA" id="ARBA00023125"/>
    </source>
</evidence>
<dbReference type="OrthoDB" id="9789566at2"/>
<organism evidence="8 9">
    <name type="scientific">Roseateles toxinivorans</name>
    <dbReference type="NCBI Taxonomy" id="270368"/>
    <lineage>
        <taxon>Bacteria</taxon>
        <taxon>Pseudomonadati</taxon>
        <taxon>Pseudomonadota</taxon>
        <taxon>Betaproteobacteria</taxon>
        <taxon>Burkholderiales</taxon>
        <taxon>Sphaerotilaceae</taxon>
        <taxon>Roseateles</taxon>
    </lineage>
</organism>
<dbReference type="InterPro" id="IPR050109">
    <property type="entry name" value="HTH-type_TetR-like_transc_reg"/>
</dbReference>
<dbReference type="PRINTS" id="PR00455">
    <property type="entry name" value="HTHTETR"/>
</dbReference>